<organism evidence="1 2">
    <name type="scientific">Gloeophyllum trabeum (strain ATCC 11539 / FP-39264 / Madison 617)</name>
    <name type="common">Brown rot fungus</name>
    <dbReference type="NCBI Taxonomy" id="670483"/>
    <lineage>
        <taxon>Eukaryota</taxon>
        <taxon>Fungi</taxon>
        <taxon>Dikarya</taxon>
        <taxon>Basidiomycota</taxon>
        <taxon>Agaricomycotina</taxon>
        <taxon>Agaricomycetes</taxon>
        <taxon>Gloeophyllales</taxon>
        <taxon>Gloeophyllaceae</taxon>
        <taxon>Gloeophyllum</taxon>
    </lineage>
</organism>
<dbReference type="Proteomes" id="UP000030669">
    <property type="component" value="Unassembled WGS sequence"/>
</dbReference>
<dbReference type="OMA" id="NEEGWLW"/>
<protein>
    <submittedName>
        <fullName evidence="1">Uncharacterized protein</fullName>
    </submittedName>
</protein>
<proteinExistence type="predicted"/>
<dbReference type="GeneID" id="19306649"/>
<reference evidence="1 2" key="1">
    <citation type="journal article" date="2012" name="Science">
        <title>The Paleozoic origin of enzymatic lignin decomposition reconstructed from 31 fungal genomes.</title>
        <authorList>
            <person name="Floudas D."/>
            <person name="Binder M."/>
            <person name="Riley R."/>
            <person name="Barry K."/>
            <person name="Blanchette R.A."/>
            <person name="Henrissat B."/>
            <person name="Martinez A.T."/>
            <person name="Otillar R."/>
            <person name="Spatafora J.W."/>
            <person name="Yadav J.S."/>
            <person name="Aerts A."/>
            <person name="Benoit I."/>
            <person name="Boyd A."/>
            <person name="Carlson A."/>
            <person name="Copeland A."/>
            <person name="Coutinho P.M."/>
            <person name="de Vries R.P."/>
            <person name="Ferreira P."/>
            <person name="Findley K."/>
            <person name="Foster B."/>
            <person name="Gaskell J."/>
            <person name="Glotzer D."/>
            <person name="Gorecki P."/>
            <person name="Heitman J."/>
            <person name="Hesse C."/>
            <person name="Hori C."/>
            <person name="Igarashi K."/>
            <person name="Jurgens J.A."/>
            <person name="Kallen N."/>
            <person name="Kersten P."/>
            <person name="Kohler A."/>
            <person name="Kuees U."/>
            <person name="Kumar T.K.A."/>
            <person name="Kuo A."/>
            <person name="LaButti K."/>
            <person name="Larrondo L.F."/>
            <person name="Lindquist E."/>
            <person name="Ling A."/>
            <person name="Lombard V."/>
            <person name="Lucas S."/>
            <person name="Lundell T."/>
            <person name="Martin R."/>
            <person name="McLaughlin D.J."/>
            <person name="Morgenstern I."/>
            <person name="Morin E."/>
            <person name="Murat C."/>
            <person name="Nagy L.G."/>
            <person name="Nolan M."/>
            <person name="Ohm R.A."/>
            <person name="Patyshakuliyeva A."/>
            <person name="Rokas A."/>
            <person name="Ruiz-Duenas F.J."/>
            <person name="Sabat G."/>
            <person name="Salamov A."/>
            <person name="Samejima M."/>
            <person name="Schmutz J."/>
            <person name="Slot J.C."/>
            <person name="St John F."/>
            <person name="Stenlid J."/>
            <person name="Sun H."/>
            <person name="Sun S."/>
            <person name="Syed K."/>
            <person name="Tsang A."/>
            <person name="Wiebenga A."/>
            <person name="Young D."/>
            <person name="Pisabarro A."/>
            <person name="Eastwood D.C."/>
            <person name="Martin F."/>
            <person name="Cullen D."/>
            <person name="Grigoriev I.V."/>
            <person name="Hibbett D.S."/>
        </authorList>
    </citation>
    <scope>NUCLEOTIDE SEQUENCE [LARGE SCALE GENOMIC DNA]</scope>
    <source>
        <strain evidence="1 2">ATCC 11539</strain>
    </source>
</reference>
<keyword evidence="2" id="KW-1185">Reference proteome</keyword>
<gene>
    <name evidence="1" type="ORF">GLOTRDRAFT_49321</name>
</gene>
<dbReference type="AlphaFoldDB" id="S7PUZ9"/>
<feature type="non-terminal residue" evidence="1">
    <location>
        <position position="70"/>
    </location>
</feature>
<evidence type="ECO:0000313" key="2">
    <source>
        <dbReference type="Proteomes" id="UP000030669"/>
    </source>
</evidence>
<dbReference type="EMBL" id="KB469311">
    <property type="protein sequence ID" value="EPQ51283.1"/>
    <property type="molecule type" value="Genomic_DNA"/>
</dbReference>
<name>S7PUZ9_GLOTA</name>
<evidence type="ECO:0000313" key="1">
    <source>
        <dbReference type="EMBL" id="EPQ51283.1"/>
    </source>
</evidence>
<dbReference type="KEGG" id="gtr:GLOTRDRAFT_49321"/>
<dbReference type="OrthoDB" id="5599163at2759"/>
<dbReference type="RefSeq" id="XP_007870191.1">
    <property type="nucleotide sequence ID" value="XM_007872000.1"/>
</dbReference>
<accession>S7PUZ9</accession>
<dbReference type="HOGENOM" id="CLU_179474_0_0_1"/>
<sequence>MYKRVDRKIKPVPGIFPEDARVIRQFPENPLLSLPTLSVMPPEFNPTSKFTAEHIAKMGINADGFLWPEE</sequence>